<feature type="compositionally biased region" description="Low complexity" evidence="1">
    <location>
        <begin position="20"/>
        <end position="37"/>
    </location>
</feature>
<dbReference type="HOGENOM" id="CLU_2165206_0_0_2"/>
<reference evidence="2" key="2">
    <citation type="journal article" date="1989" name="Nucleic Acids Res.">
        <title>Analysis of insertion mutants reveals two new genes in the pNRC100 gas vesicle gene cluster of Halobacterium halobium.</title>
        <authorList>
            <person name="Jones J.G."/>
            <person name="Hackett N.R."/>
            <person name="Halladay J.T."/>
            <person name="Scothorn D.J."/>
            <person name="Yang C.F."/>
            <person name="Ng W.L."/>
            <person name="DasSarma S."/>
        </authorList>
    </citation>
    <scope>NUCLEOTIDE SEQUENCE</scope>
    <source>
        <strain evidence="2">NRC-1</strain>
    </source>
</reference>
<reference evidence="2" key="9">
    <citation type="journal article" date="1994" name="J. Bacteriol.">
        <title>Wild-type gas vesicle formation requires at least ten genes in the gvp gene cluster of Halobacterium halobium plasmid pNRC100.</title>
        <authorList>
            <person name="DasSarma S."/>
            <person name="Arora P."/>
            <person name="Lin F."/>
            <person name="Molinari E."/>
            <person name="Yin L.R."/>
        </authorList>
    </citation>
    <scope>NUCLEOTIDE SEQUENCE</scope>
    <source>
        <strain evidence="2">NRC-1</strain>
    </source>
</reference>
<reference evidence="2" key="6">
    <citation type="journal article" date="1993" name="Experientia">
        <title>Identification and analysis of the gas vesicle gene cluster on an unstable plasmid of Halobacterium halobium.</title>
        <authorList>
            <person name="DasSarma S."/>
        </authorList>
    </citation>
    <scope>NUCLEOTIDE SEQUENCE</scope>
    <source>
        <strain evidence="2">NRC-1</strain>
    </source>
</reference>
<reference evidence="2" key="3">
    <citation type="journal article" date="1991" name="Gene">
        <title>Structure and organization of the gas vesicle gene cluster on the Halobacterium halobium plasmid pNRC100.</title>
        <authorList>
            <person name="Jones J.G."/>
            <person name="Young D.C."/>
            <person name="DasSarma S."/>
        </authorList>
    </citation>
    <scope>NUCLEOTIDE SEQUENCE</scope>
    <source>
        <strain evidence="2">NRC-1</strain>
    </source>
</reference>
<reference evidence="2" key="1">
    <citation type="journal article" date="1987" name="Mol. Microbiol.">
        <title>A plasmid-encoded gas vesicle protein gene in a halophilic archaebacterium.</title>
        <authorList>
            <person name="DasSarma S."/>
            <person name="Damerval T."/>
            <person name="Jones J.G."/>
            <person name="Tandeau de Marsac N."/>
        </authorList>
    </citation>
    <scope>NUCLEOTIDE SEQUENCE</scope>
    <source>
        <strain evidence="2">NRC-1</strain>
    </source>
</reference>
<proteinExistence type="predicted"/>
<feature type="region of interest" description="Disordered" evidence="1">
    <location>
        <begin position="1"/>
        <end position="55"/>
    </location>
</feature>
<reference evidence="2" key="11">
    <citation type="book" date="1995" name="ARCHAEA: A LABORATORY MANUAL - HALOPHILES: 253-255" publisher="Cold Spring Harbor Laboratory Press">
        <title>Natural plasmids and plasmid vectors of halophiles.</title>
        <authorList>
            <person name="DasSarma S."/>
            <person name="Robb F.T."/>
            <person name="Place A.R."/>
            <person name="Sowers K.R."/>
            <person name="Schreier H.J."/>
            <person name="DasSarma S. and Fleischmann"/>
            <person name="E.M."/>
        </authorList>
    </citation>
    <scope>NUCLEOTIDE SEQUENCE</scope>
    <source>
        <strain evidence="2">NRC-1</strain>
        <plasmid evidence="2">pNRC100</plasmid>
    </source>
</reference>
<evidence type="ECO:0000256" key="1">
    <source>
        <dbReference type="SAM" id="MobiDB-lite"/>
    </source>
</evidence>
<dbReference type="AlphaFoldDB" id="O51992"/>
<dbReference type="KEGG" id="hal:AAC82872.1"/>
<sequence length="110" mass="11741">MNSTRRWTSSATNCTKISRRTSAATPTTTTSVATSTAHPQAAKRSPTAASSSTAPFPACCTKKASRKPPFRTSILANCSFQQLSYHPIRMVLLRGSTTVHSDSGVHRGES</sequence>
<reference evidence="3" key="18">
    <citation type="journal article" date="2019" name="Microbiol. Resour. Announc.">
        <title>The genome of the Halobacterium salinarum type strain is closely related to that of the laboratory strains NRC-1 and R1.</title>
        <authorList>
            <person name="Pfeiffer F."/>
            <person name="Marchfelder A."/>
            <person name="Habermann B.H."/>
            <person name="Dyall-Smith M."/>
        </authorList>
    </citation>
    <scope>NUCLEOTIDE SEQUENCE</scope>
    <source>
        <strain evidence="3">NRC-1</strain>
        <plasmid evidence="3">pNRC100</plasmid>
    </source>
</reference>
<accession>O51992</accession>
<reference evidence="2 4" key="13">
    <citation type="journal article" date="1998" name="Genome Res.">
        <title>Snapshot of a large dynamic replicon in a halophilic archaeon: megaplasmid or minichromosome?</title>
        <authorList>
            <person name="Ng W.V."/>
            <person name="Ciufo S.A."/>
            <person name="Smith T.M."/>
            <person name="Bumgarner R.E."/>
            <person name="Baskin D."/>
            <person name="Faust J."/>
            <person name="Hall B."/>
            <person name="Loretz C."/>
            <person name="Seto J."/>
            <person name="Slagel J."/>
            <person name="Hood L."/>
            <person name="DasSarma S."/>
        </authorList>
    </citation>
    <scope>NUCLEOTIDE SEQUENCE [LARGE SCALE GENOMIC DNA]</scope>
    <source>
        <strain evidence="4">ATCC 700922 / JCM 11081 / NRC-1</strain>
        <strain evidence="2">NRC-1</strain>
        <plasmid evidence="4">Plasmid pNRC100</plasmid>
    </source>
</reference>
<dbReference type="PIR" id="T08305">
    <property type="entry name" value="T08305"/>
</dbReference>
<reference evidence="2" key="12">
    <citation type="journal article" date="1997" name="FEMS Microbiol. Lett.">
        <title>Genetic analysis of gas vesicle formation in haloarchaea.</title>
        <authorList>
            <person name="DasSarma S."/>
            <person name="Arora P."/>
        </authorList>
    </citation>
    <scope>NUCLEOTIDE SEQUENCE</scope>
    <source>
        <strain evidence="2">NRC-1</strain>
        <plasmid evidence="2">pNRC100</plasmid>
    </source>
</reference>
<name>O51992_HALSA</name>
<organism evidence="2 4">
    <name type="scientific">Halobacterium salinarum (strain ATCC 700922 / JCM 11081 / NRC-1)</name>
    <name type="common">Halobacterium halobium</name>
    <dbReference type="NCBI Taxonomy" id="64091"/>
    <lineage>
        <taxon>Archaea</taxon>
        <taxon>Methanobacteriati</taxon>
        <taxon>Methanobacteriota</taxon>
        <taxon>Stenosarchaea group</taxon>
        <taxon>Halobacteria</taxon>
        <taxon>Halobacteriales</taxon>
        <taxon>Halobacteriaceae</taxon>
        <taxon>Halobacterium</taxon>
        <taxon>Halobacterium salinarum NRC-34001</taxon>
    </lineage>
</organism>
<dbReference type="EMBL" id="BK010830">
    <property type="protein sequence ID" value="DAC79573.1"/>
    <property type="molecule type" value="Genomic_DNA"/>
</dbReference>
<feature type="compositionally biased region" description="Low complexity" evidence="1">
    <location>
        <begin position="45"/>
        <end position="55"/>
    </location>
</feature>
<dbReference type="Proteomes" id="UP000000554">
    <property type="component" value="Plasmid pNRC100"/>
</dbReference>
<evidence type="ECO:0000313" key="2">
    <source>
        <dbReference type="EMBL" id="AAC82872.1"/>
    </source>
</evidence>
<dbReference type="EMBL" id="AF016485">
    <property type="protein sequence ID" value="AAC82872.1"/>
    <property type="molecule type" value="Genomic_DNA"/>
</dbReference>
<reference evidence="2" key="7">
    <citation type="journal article" date="1993" name="J. Bacteriol.">
        <title>The rightward gas vesicle operon in Halobacterium plasmid pNRC100: identification of the gvpA and gvpC gene products by use of antibody probes and genetic analysis of the region downstream of gvpC.</title>
        <authorList>
            <person name="Halladay J.T."/>
            <person name="Jones J.G."/>
            <person name="Lin F."/>
            <person name="MacDonald A.B."/>
            <person name="DasSarma S."/>
        </authorList>
    </citation>
    <scope>NUCLEOTIDE SEQUENCE</scope>
    <source>
        <strain evidence="2">NRC-1</strain>
    </source>
</reference>
<evidence type="ECO:0000313" key="3">
    <source>
        <dbReference type="EMBL" id="DAC79573.1"/>
    </source>
</evidence>
<reference evidence="3" key="17">
    <citation type="journal article" date="2015" name="Life">
        <title>A manual curation strategy to improve genome annotation: application to a set of haloarchael genomes.</title>
        <authorList>
            <person name="Pfeiffer F."/>
            <person name="Oesterhelt D."/>
        </authorList>
    </citation>
    <scope>NUCLEOTIDE SEQUENCE</scope>
    <source>
        <strain evidence="3">NRC-1</strain>
        <plasmid evidence="3">pNRC100</plasmid>
    </source>
</reference>
<keyword evidence="2" id="KW-0614">Plasmid</keyword>
<reference evidence="2" key="5">
    <citation type="journal article" date="1992" name="Gene">
        <title>Genetic transformation of a halophilic archaebacterium with a gas vesicle gene cluster restores its ability to float.</title>
        <authorList>
            <person name="Halladay J.T."/>
            <person name="Ng W.L."/>
            <person name="DasSarma S."/>
        </authorList>
    </citation>
    <scope>NUCLEOTIDE SEQUENCE</scope>
    <source>
        <strain evidence="2">NRC-1</strain>
    </source>
</reference>
<reference evidence="2" key="10">
    <citation type="journal article" date="1994" name="Syst. Appl. Microbiol.">
        <title>Large deletions in class III gas vesicle-deficient mutants of Halobacterium halobium.</title>
        <authorList>
            <person name="Ng W.L."/>
            <person name="Arora P."/>
            <person name="DasSarma S."/>
        </authorList>
    </citation>
    <scope>NUCLEOTIDE SEQUENCE</scope>
    <source>
        <strain evidence="2">NRC-1</strain>
        <plasmid evidence="2">pNRC100</plasmid>
    </source>
</reference>
<feature type="compositionally biased region" description="Polar residues" evidence="1">
    <location>
        <begin position="1"/>
        <end position="16"/>
    </location>
</feature>
<geneLocation type="plasmid" evidence="2 4">
    <name>pNRC100</name>
</geneLocation>
<reference evidence="2 4" key="15">
    <citation type="journal article" date="2000" name="Proc. Natl. Acad. Sci. U.S.A.">
        <title>Genome sequence of Halobacterium species NRC-1.</title>
        <authorList>
            <person name="Ng W.V."/>
            <person name="Kennedy S.P."/>
            <person name="Mahairas G.G."/>
            <person name="Berquist B."/>
            <person name="Pan M."/>
            <person name="Shukla H.D."/>
            <person name="Lasky S.R."/>
            <person name="Baliga N.S."/>
            <person name="Thorsson V."/>
            <person name="Sbrogna J."/>
            <person name="Swartzell S."/>
            <person name="Weir D."/>
            <person name="Hall J."/>
            <person name="Dahl T.A."/>
            <person name="Welti R."/>
            <person name="Goo Y.A."/>
            <person name="Leithauser B."/>
            <person name="Keller K."/>
            <person name="Cruz R."/>
            <person name="Danson M.J."/>
            <person name="Hough D.W."/>
            <person name="Maddocks D.G."/>
            <person name="Jablonski P.E."/>
            <person name="Krebs M.P."/>
            <person name="Angevine C.M."/>
            <person name="Dale H."/>
            <person name="Isenbarger T.A."/>
            <person name="Peck R.F."/>
            <person name="Pohlschroder M."/>
            <person name="Spudich J.L."/>
            <person name="Jung K.W."/>
            <person name="Alam M."/>
            <person name="Freitas T."/>
            <person name="Hou S."/>
            <person name="Daniels C.J."/>
            <person name="Dennis P.P."/>
            <person name="Omer A.D."/>
            <person name="Ebhardt H."/>
            <person name="Lowe T.M."/>
            <person name="Liang P."/>
            <person name="Riley M."/>
            <person name="Hood L."/>
            <person name="DasSarma S."/>
        </authorList>
    </citation>
    <scope>NUCLEOTIDE SEQUENCE [LARGE SCALE GENOMIC DNA]</scope>
    <source>
        <strain evidence="4">ATCC 700922 / JCM 11081 / NRC-1</strain>
        <strain evidence="2">NRC-1</strain>
        <plasmid evidence="4">Plasmid pNRC100</plasmid>
    </source>
</reference>
<reference evidence="2" key="4">
    <citation type="journal article" date="1991" name="J. Bacteriol.">
        <title>Structure of the gas vesicle plasmid in Halobacterium halobium inversion isomers, inverted repeats, and insertion sequences.</title>
        <authorList>
            <person name="Ng W.L."/>
            <person name="Kothakota S."/>
            <person name="DasSarma S."/>
        </authorList>
    </citation>
    <scope>NUCLEOTIDE SEQUENCE</scope>
    <source>
        <strain evidence="2">NRC-1</strain>
    </source>
</reference>
<reference evidence="3" key="16">
    <citation type="journal article" date="2008" name="Genomics">
        <title>Evolution in the laboratory: the genome of Halobacterium salinarum strain R1 compared to that of strain NRC-1.</title>
        <authorList>
            <person name="Pfeiffer F."/>
            <person name="Schuster S.C."/>
            <person name="Broicher A."/>
            <person name="Falb M."/>
            <person name="Palm P."/>
            <person name="Rodewald K."/>
            <person name="Ruepp A."/>
            <person name="Soppa J."/>
            <person name="Tittor J."/>
            <person name="Oesterhelt D."/>
        </authorList>
    </citation>
    <scope>NUCLEOTIDE SEQUENCE</scope>
    <source>
        <strain evidence="3">NRC-1</strain>
        <plasmid evidence="3">pNRC100</plasmid>
    </source>
</reference>
<protein>
    <submittedName>
        <fullName evidence="3">Spurious ORF</fullName>
    </submittedName>
</protein>
<keyword evidence="4" id="KW-1185">Reference proteome</keyword>
<gene>
    <name evidence="3" type="ORF">VNG_7088</name>
</gene>
<reference evidence="2" key="14">
    <citation type="submission" date="1998-01" db="EMBL/GenBank/DDBJ databases">
        <authorList>
            <person name="Ng W.L."/>
            <person name="Ciufo S.A."/>
            <person name="Smith T.M."/>
            <person name="Bumgarner R.E."/>
            <person name="Loretz C."/>
            <person name="Baskin D."/>
            <person name="Faust J."/>
            <person name="Seto J."/>
            <person name="Slagel J."/>
            <person name="Hood L."/>
            <person name="DasSarma S."/>
        </authorList>
    </citation>
    <scope>NUCLEOTIDE SEQUENCE</scope>
    <source>
        <strain evidence="2">NRC-1</strain>
        <plasmid evidence="2">pNRC100</plasmid>
    </source>
</reference>
<reference evidence="2" key="8">
    <citation type="journal article" date="1993" name="J. Bacteriol.">
        <title>Minimal replication origin of the 200-kilobase Halobacterium plasmid pNRC100.</title>
        <authorList>
            <person name="Ng W.L."/>
            <person name="DasSarma S."/>
        </authorList>
    </citation>
    <scope>NUCLEOTIDE SEQUENCE</scope>
    <source>
        <strain evidence="2">NRC-1</strain>
    </source>
</reference>
<evidence type="ECO:0000313" key="4">
    <source>
        <dbReference type="Proteomes" id="UP000000554"/>
    </source>
</evidence>